<dbReference type="EnsemblPlants" id="OGLUM07G15200.1">
    <property type="protein sequence ID" value="OGLUM07G15200.1"/>
    <property type="gene ID" value="OGLUM07G15200"/>
</dbReference>
<sequence length="153" mass="17093">MACGGSVAVHAIISFPFHTLPSMPIIFSLDTNSFHPLQRRERRRAHESSRARSKRRRGGIVAVAIDLDQAGPSRRAIVLASYSSPFPLKNHEEWSSEEGDRPHLPQHRPLTSILDSSRSDRAIAVHSRRSAAAEPFHEPPLTTKVAQHFLVPR</sequence>
<evidence type="ECO:0000313" key="3">
    <source>
        <dbReference type="Proteomes" id="UP000026961"/>
    </source>
</evidence>
<feature type="compositionally biased region" description="Basic and acidic residues" evidence="1">
    <location>
        <begin position="91"/>
        <end position="103"/>
    </location>
</feature>
<dbReference type="Gramene" id="OGLUM07G15200.1">
    <property type="protein sequence ID" value="OGLUM07G15200.1"/>
    <property type="gene ID" value="OGLUM07G15200"/>
</dbReference>
<protein>
    <submittedName>
        <fullName evidence="2">Uncharacterized protein</fullName>
    </submittedName>
</protein>
<dbReference type="HOGENOM" id="CLU_1716106_0_0_1"/>
<name>A0A0E0AKB1_9ORYZ</name>
<organism evidence="2">
    <name type="scientific">Oryza glumipatula</name>
    <dbReference type="NCBI Taxonomy" id="40148"/>
    <lineage>
        <taxon>Eukaryota</taxon>
        <taxon>Viridiplantae</taxon>
        <taxon>Streptophyta</taxon>
        <taxon>Embryophyta</taxon>
        <taxon>Tracheophyta</taxon>
        <taxon>Spermatophyta</taxon>
        <taxon>Magnoliopsida</taxon>
        <taxon>Liliopsida</taxon>
        <taxon>Poales</taxon>
        <taxon>Poaceae</taxon>
        <taxon>BOP clade</taxon>
        <taxon>Oryzoideae</taxon>
        <taxon>Oryzeae</taxon>
        <taxon>Oryzinae</taxon>
        <taxon>Oryza</taxon>
    </lineage>
</organism>
<accession>A0A0E0AKB1</accession>
<reference evidence="2" key="2">
    <citation type="submission" date="2018-05" db="EMBL/GenBank/DDBJ databases">
        <title>OgluRS3 (Oryza glumaepatula Reference Sequence Version 3).</title>
        <authorList>
            <person name="Zhang J."/>
            <person name="Kudrna D."/>
            <person name="Lee S."/>
            <person name="Talag J."/>
            <person name="Welchert J."/>
            <person name="Wing R.A."/>
        </authorList>
    </citation>
    <scope>NUCLEOTIDE SEQUENCE [LARGE SCALE GENOMIC DNA]</scope>
</reference>
<keyword evidence="3" id="KW-1185">Reference proteome</keyword>
<feature type="region of interest" description="Disordered" evidence="1">
    <location>
        <begin position="38"/>
        <end position="57"/>
    </location>
</feature>
<evidence type="ECO:0000256" key="1">
    <source>
        <dbReference type="SAM" id="MobiDB-lite"/>
    </source>
</evidence>
<dbReference type="AlphaFoldDB" id="A0A0E0AKB1"/>
<reference evidence="2" key="1">
    <citation type="submission" date="2015-04" db="UniProtKB">
        <authorList>
            <consortium name="EnsemblPlants"/>
        </authorList>
    </citation>
    <scope>IDENTIFICATION</scope>
</reference>
<proteinExistence type="predicted"/>
<evidence type="ECO:0000313" key="2">
    <source>
        <dbReference type="EnsemblPlants" id="OGLUM07G15200.1"/>
    </source>
</evidence>
<dbReference type="Proteomes" id="UP000026961">
    <property type="component" value="Chromosome 7"/>
</dbReference>
<feature type="region of interest" description="Disordered" evidence="1">
    <location>
        <begin position="91"/>
        <end position="111"/>
    </location>
</feature>